<feature type="compositionally biased region" description="Basic residues" evidence="2">
    <location>
        <begin position="227"/>
        <end position="236"/>
    </location>
</feature>
<dbReference type="InterPro" id="IPR011009">
    <property type="entry name" value="Kinase-like_dom_sf"/>
</dbReference>
<dbReference type="Gene3D" id="1.10.510.10">
    <property type="entry name" value="Transferase(Phosphotransferase) domain 1"/>
    <property type="match status" value="1"/>
</dbReference>
<evidence type="ECO:0000256" key="1">
    <source>
        <dbReference type="SAM" id="Coils"/>
    </source>
</evidence>
<keyword evidence="1" id="KW-0175">Coiled coil</keyword>
<sequence length="811" mass="90432">MATNPLYTSSRRPRTFDENYTEVRQANTIAFQKYRQTGAEFERYPPSKEWENLALPVPNHKATAIEPDRQKKWVRKYWRRDLTKPDLDKTQYKIPAPCRDAWRWRTQVKAWLSGASLPDVKYVRTLDFTSEGHLEVLARHTDPITGAKKDFVVRSFMNENTNNWEMWPIRVEERNLKKLDRAAHIVQILDRKDVGLPAQTGRPDHEGRDLYDTTDSSEDETKEARVGRPKKRTRRSYMKAEIDEHNAAKNKRQAELRAAWAAYRKANGNSRDFLPLEYLPNGRLDELIIKIQQQQKPAPNRVPWSFWLCLVRACTAMTYPPRLFNEDREKPVADGASRALVEDVPSRTQRWRAKNMAHFALTLKVLARFHQAANIKSEKMDGYYGHKRDLGYHAYFAPEQFCNEWDKFGHDATSDEIARSINARGIAGNYGTHTNVWGIANIMFTLITTTYPPMPPQPAQQNPKIKYAYGGLLESHLSYGSMLLDDEWNHVDRALRETIVKCMCHNPTNRPTLEQLLEEAEDAQATGILMEADQVVRDWVTAMGLDTDDHIDTNDDHAFNEDYYLRSGPDDTDAAARAAAQDATLSAAKKAADKAAAEKRAADVAANLAAIEAQTRAEAEAKARQLAAKKKAAAEAQAEAERLAAVPALTPAQTQAQTDARANADRLAAEARTADEAATAAASLATTALANASPLVQALRAKVVQATKEAENAADAKKAADVAYKKAVAALHAGSNSNGDKSVSAKPVDTIGEEDRLRKAMFMAKRAAQSAADKLVVAHAAAREAAGEPPAFVFAEQELADTDLLAVMCAF</sequence>
<proteinExistence type="predicted"/>
<evidence type="ECO:0000313" key="3">
    <source>
        <dbReference type="EMBL" id="CAJ2509198.1"/>
    </source>
</evidence>
<feature type="region of interest" description="Disordered" evidence="2">
    <location>
        <begin position="195"/>
        <end position="236"/>
    </location>
</feature>
<accession>A0AAI8YLF2</accession>
<name>A0AAI8YLF2_9PEZI</name>
<dbReference type="SUPFAM" id="SSF56112">
    <property type="entry name" value="Protein kinase-like (PK-like)"/>
    <property type="match status" value="1"/>
</dbReference>
<dbReference type="AlphaFoldDB" id="A0AAI8YLF2"/>
<organism evidence="3 4">
    <name type="scientific">Anthostomella pinea</name>
    <dbReference type="NCBI Taxonomy" id="933095"/>
    <lineage>
        <taxon>Eukaryota</taxon>
        <taxon>Fungi</taxon>
        <taxon>Dikarya</taxon>
        <taxon>Ascomycota</taxon>
        <taxon>Pezizomycotina</taxon>
        <taxon>Sordariomycetes</taxon>
        <taxon>Xylariomycetidae</taxon>
        <taxon>Xylariales</taxon>
        <taxon>Xylariaceae</taxon>
        <taxon>Anthostomella</taxon>
    </lineage>
</organism>
<reference evidence="3" key="1">
    <citation type="submission" date="2023-10" db="EMBL/GenBank/DDBJ databases">
        <authorList>
            <person name="Hackl T."/>
        </authorList>
    </citation>
    <scope>NUCLEOTIDE SEQUENCE</scope>
</reference>
<keyword evidence="4" id="KW-1185">Reference proteome</keyword>
<protein>
    <submittedName>
        <fullName evidence="3">Uu.00g142240.m01.CDS01</fullName>
    </submittedName>
</protein>
<dbReference type="Proteomes" id="UP001295740">
    <property type="component" value="Unassembled WGS sequence"/>
</dbReference>
<evidence type="ECO:0000313" key="4">
    <source>
        <dbReference type="Proteomes" id="UP001295740"/>
    </source>
</evidence>
<dbReference type="EMBL" id="CAUWAG010000012">
    <property type="protein sequence ID" value="CAJ2509198.1"/>
    <property type="molecule type" value="Genomic_DNA"/>
</dbReference>
<evidence type="ECO:0000256" key="2">
    <source>
        <dbReference type="SAM" id="MobiDB-lite"/>
    </source>
</evidence>
<feature type="compositionally biased region" description="Basic and acidic residues" evidence="2">
    <location>
        <begin position="202"/>
        <end position="211"/>
    </location>
</feature>
<feature type="coiled-coil region" evidence="1">
    <location>
        <begin position="594"/>
        <end position="646"/>
    </location>
</feature>
<comment type="caution">
    <text evidence="3">The sequence shown here is derived from an EMBL/GenBank/DDBJ whole genome shotgun (WGS) entry which is preliminary data.</text>
</comment>
<gene>
    <name evidence="3" type="ORF">KHLLAP_LOCUS9666</name>
</gene>